<dbReference type="Proteomes" id="UP001152797">
    <property type="component" value="Unassembled WGS sequence"/>
</dbReference>
<dbReference type="InterPro" id="IPR011010">
    <property type="entry name" value="DNA_brk_join_enz"/>
</dbReference>
<comment type="caution">
    <text evidence="3">The sequence shown here is derived from an EMBL/GenBank/DDBJ whole genome shotgun (WGS) entry which is preliminary data.</text>
</comment>
<feature type="compositionally biased region" description="Basic and acidic residues" evidence="2">
    <location>
        <begin position="264"/>
        <end position="286"/>
    </location>
</feature>
<reference evidence="3" key="1">
    <citation type="submission" date="2022-10" db="EMBL/GenBank/DDBJ databases">
        <authorList>
            <person name="Chen Y."/>
            <person name="Dougan E. K."/>
            <person name="Chan C."/>
            <person name="Rhodes N."/>
            <person name="Thang M."/>
        </authorList>
    </citation>
    <scope>NUCLEOTIDE SEQUENCE</scope>
</reference>
<dbReference type="EMBL" id="CAMXCT030004580">
    <property type="protein sequence ID" value="CAL4796959.1"/>
    <property type="molecule type" value="Genomic_DNA"/>
</dbReference>
<feature type="region of interest" description="Disordered" evidence="2">
    <location>
        <begin position="189"/>
        <end position="355"/>
    </location>
</feature>
<evidence type="ECO:0000313" key="3">
    <source>
        <dbReference type="EMBL" id="CAI4009647.1"/>
    </source>
</evidence>
<dbReference type="GO" id="GO:0003677">
    <property type="term" value="F:DNA binding"/>
    <property type="evidence" value="ECO:0007669"/>
    <property type="project" value="InterPro"/>
</dbReference>
<accession>A0A9P1DHQ0</accession>
<feature type="compositionally biased region" description="Basic and acidic residues" evidence="2">
    <location>
        <begin position="516"/>
        <end position="541"/>
    </location>
</feature>
<evidence type="ECO:0000256" key="1">
    <source>
        <dbReference type="ARBA" id="ARBA00023172"/>
    </source>
</evidence>
<protein>
    <submittedName>
        <fullName evidence="3">Uncharacterized protein</fullName>
    </submittedName>
</protein>
<feature type="compositionally biased region" description="Basic residues" evidence="2">
    <location>
        <begin position="239"/>
        <end position="258"/>
    </location>
</feature>
<feature type="compositionally biased region" description="Basic and acidic residues" evidence="2">
    <location>
        <begin position="189"/>
        <end position="199"/>
    </location>
</feature>
<dbReference type="InterPro" id="IPR013762">
    <property type="entry name" value="Integrase-like_cat_sf"/>
</dbReference>
<dbReference type="GO" id="GO:0015074">
    <property type="term" value="P:DNA integration"/>
    <property type="evidence" value="ECO:0007669"/>
    <property type="project" value="InterPro"/>
</dbReference>
<dbReference type="SUPFAM" id="SSF56349">
    <property type="entry name" value="DNA breaking-rejoining enzymes"/>
    <property type="match status" value="1"/>
</dbReference>
<name>A0A9P1DHQ0_9DINO</name>
<sequence>MWLGGGLNPEGWFKLKIRSGQIIEGSVRDDEGKPQGTVLLRVLKAVELDTTGHCFTGEFLTASDPHYRWWMKEGEGKGLRKTCHYHSCGVRADQCPYVRGRSKVVHLERIRVISSKEWKAGIPEWCFKQPCKKDVEAFHDRFKNEKEGEPQGILLPWAEAEVDEESSPEESEGEGDDTAAKIAKLKAELKELEARPKTGRDKKKGKKKSKKLEEAKKANKEAKRRKAKSSGDSGSEAQKKKKKKKKAKKDKKAKRAAKALRSSSDSKDNKAEGVKRRKKGQEEKGRGSSPGDDSDSSEVDELFQRKPSKKSSRDIYPKHGDRGPFGAGVAMEFGGDDSSESDAGSVFRDAPAPQHKSGQLALMTYSHRKPGRLAARLLMKMRNEVAMGAAGAPNDPSERTPPTGVQYLRTILLPQLGSKANLRTQRELRTLMVSLDLLARNCPARAADVICQRVKALEKASNEGSWTSAQFLELIPNENASLLERDEEVFINKEALLEQKLKKKEHPGPGKGGGPRPDRKGEKGRGKGPKGEDSQKGRGKDGLGTSLEAVAIHGDTIGEGPAGWSFFLLTPLLSDRFNFEPAIQEALKLLLHVLNYLSMGGRDNPTADFAIPDSLSSGQVCMLEHLGERLTDLGEEATQCAKVAESSLMLGKARFDYAGEPLQVMEPLIADKVIPVWPKIGECVVQPVTDFLPSEMAEMLEDPANCLKPPWEWPEAPHKSKVMATQEEWDKIVAAGHARGLMVAVAQDEVFRDSMGNMVLNGAGGVRKVKRIGGEERVMQRFISNLIPSNEYQAHLGGGDKFLPYLGQISLFQMDDSEMMLVDSEDFCSCFNLFSLPEPWRRYMCFEKTVDGAVFGLTPGVRVFPAMAAVPMGWLNAVSVIQSVVRTLVFEGASVPEDSEVAKIKRMPTTDDLTVIYLDSYDEVRRLDAQCAEALEGKASARHLRFKKLCEEKGLPLNDAKRLVGATRGCLQGGMLDGKKGWYKLAGEKQVDLISLGMSMLTLFEWKEFEIRHFVGKATFDLFCPSWGLDEVIMLMATTCLMGSSLRAKLDPEISCSDASPTGGGGAVATEFMPEPFTVQHEGQECWTCDRQFRHEQRYPCPANCRAAFCSLECMWKHREGRTKMESLTDDPWLYCEHWAPEHVMGFSNLNGEMKARLRRSNSMALRALKRGEVTVKHRSPRHWTLEHPYGSWLWEFTLVKKLEAEEAEYPWSLCLAYARGLKAQVEKEKVWAMAYQEAREGWYQNQLAKSTQRLQSEEISRPMAKFLARWEKEMIRGEELTHLRQDLFLSASMRGTGIRFHMTLGIDDSPQEIPYPALRWRWQTVTSYPWKQEAHINELELNALVVMSKHRGRSVDKFHTRWLHVLDSMVSRGAVAKGRSSSRRLNRALKKHAAAMLSQNSYCFPLWTVSQWNFSDKALDNFLKFSKQKSLRCGSSKKLDHAISEFINHSYQEGDPISYAGHLLSAIKRFHPEFKLKLPLSSQLYRNWVRSYAPVRATPASWDLVEAMIGQALARDQSQLGLLLGLAFHCMLRTSEMLSLTHAHVMVHDSRTSLSVVLPKAKTSAGNPQVLQVDDQTLVDMAIATVRKRSRSALLWTGSQSAFRETFQSLLEGLGFPAGSYLPYSLRRGGATWFYQATLSLDATVIRGRWSCSKTARGYIDSGTLQLAHLTWTAKQAKTVQKWRLKGARLRLRQMQKDAVLTE</sequence>
<keyword evidence="5" id="KW-1185">Reference proteome</keyword>
<proteinExistence type="predicted"/>
<feature type="compositionally biased region" description="Basic residues" evidence="2">
    <location>
        <begin position="200"/>
        <end position="210"/>
    </location>
</feature>
<dbReference type="EMBL" id="CAMXCT010004580">
    <property type="protein sequence ID" value="CAI4009647.1"/>
    <property type="molecule type" value="Genomic_DNA"/>
</dbReference>
<organism evidence="3">
    <name type="scientific">Cladocopium goreaui</name>
    <dbReference type="NCBI Taxonomy" id="2562237"/>
    <lineage>
        <taxon>Eukaryota</taxon>
        <taxon>Sar</taxon>
        <taxon>Alveolata</taxon>
        <taxon>Dinophyceae</taxon>
        <taxon>Suessiales</taxon>
        <taxon>Symbiodiniaceae</taxon>
        <taxon>Cladocopium</taxon>
    </lineage>
</organism>
<feature type="region of interest" description="Disordered" evidence="2">
    <location>
        <begin position="500"/>
        <end position="543"/>
    </location>
</feature>
<feature type="compositionally biased region" description="Basic and acidic residues" evidence="2">
    <location>
        <begin position="311"/>
        <end position="322"/>
    </location>
</feature>
<reference evidence="4" key="2">
    <citation type="submission" date="2024-04" db="EMBL/GenBank/DDBJ databases">
        <authorList>
            <person name="Chen Y."/>
            <person name="Shah S."/>
            <person name="Dougan E. K."/>
            <person name="Thang M."/>
            <person name="Chan C."/>
        </authorList>
    </citation>
    <scope>NUCLEOTIDE SEQUENCE [LARGE SCALE GENOMIC DNA]</scope>
</reference>
<feature type="compositionally biased region" description="Basic and acidic residues" evidence="2">
    <location>
        <begin position="211"/>
        <end position="221"/>
    </location>
</feature>
<keyword evidence="1" id="KW-0233">DNA recombination</keyword>
<gene>
    <name evidence="3" type="ORF">C1SCF055_LOCUS34989</name>
</gene>
<dbReference type="OrthoDB" id="3266428at2759"/>
<feature type="compositionally biased region" description="Acidic residues" evidence="2">
    <location>
        <begin position="292"/>
        <end position="301"/>
    </location>
</feature>
<evidence type="ECO:0000313" key="5">
    <source>
        <dbReference type="Proteomes" id="UP001152797"/>
    </source>
</evidence>
<dbReference type="GO" id="GO:0006310">
    <property type="term" value="P:DNA recombination"/>
    <property type="evidence" value="ECO:0007669"/>
    <property type="project" value="UniProtKB-KW"/>
</dbReference>
<evidence type="ECO:0000313" key="4">
    <source>
        <dbReference type="EMBL" id="CAL1163022.1"/>
    </source>
</evidence>
<evidence type="ECO:0000256" key="2">
    <source>
        <dbReference type="SAM" id="MobiDB-lite"/>
    </source>
</evidence>
<dbReference type="EMBL" id="CAMXCT020004580">
    <property type="protein sequence ID" value="CAL1163022.1"/>
    <property type="molecule type" value="Genomic_DNA"/>
</dbReference>
<dbReference type="Gene3D" id="1.10.443.10">
    <property type="entry name" value="Intergrase catalytic core"/>
    <property type="match status" value="1"/>
</dbReference>